<dbReference type="SUPFAM" id="SSF101967">
    <property type="entry name" value="Adhesin YadA, collagen-binding domain"/>
    <property type="match status" value="1"/>
</dbReference>
<dbReference type="Proteomes" id="UP000265816">
    <property type="component" value="Unassembled WGS sequence"/>
</dbReference>
<dbReference type="AlphaFoldDB" id="A0A398BME1"/>
<evidence type="ECO:0000313" key="2">
    <source>
        <dbReference type="EMBL" id="RID88930.1"/>
    </source>
</evidence>
<dbReference type="InterPro" id="IPR036278">
    <property type="entry name" value="Sialidase_sf"/>
</dbReference>
<dbReference type="RefSeq" id="WP_119110842.1">
    <property type="nucleotide sequence ID" value="NZ_CBCSEO010000001.1"/>
</dbReference>
<dbReference type="OrthoDB" id="2667307at2"/>
<gene>
    <name evidence="2" type="ORF">D1970_00050</name>
</gene>
<name>A0A398BME1_9BACI</name>
<comment type="caution">
    <text evidence="2">The sequence shown here is derived from an EMBL/GenBank/DDBJ whole genome shotgun (WGS) entry which is preliminary data.</text>
</comment>
<dbReference type="Pfam" id="PF05658">
    <property type="entry name" value="YadA_head"/>
    <property type="match status" value="2"/>
</dbReference>
<keyword evidence="3" id="KW-1185">Reference proteome</keyword>
<organism evidence="2 3">
    <name type="scientific">Mesobacillus zeae</name>
    <dbReference type="NCBI Taxonomy" id="1917180"/>
    <lineage>
        <taxon>Bacteria</taxon>
        <taxon>Bacillati</taxon>
        <taxon>Bacillota</taxon>
        <taxon>Bacilli</taxon>
        <taxon>Bacillales</taxon>
        <taxon>Bacillaceae</taxon>
        <taxon>Mesobacillus</taxon>
    </lineage>
</organism>
<evidence type="ECO:0000259" key="1">
    <source>
        <dbReference type="Pfam" id="PF05658"/>
    </source>
</evidence>
<proteinExistence type="predicted"/>
<evidence type="ECO:0000313" key="3">
    <source>
        <dbReference type="Proteomes" id="UP000265816"/>
    </source>
</evidence>
<accession>A0A398BME1</accession>
<feature type="domain" description="Trimeric autotransporter adhesin YadA-like head" evidence="1">
    <location>
        <begin position="569"/>
        <end position="594"/>
    </location>
</feature>
<dbReference type="GO" id="GO:0019867">
    <property type="term" value="C:outer membrane"/>
    <property type="evidence" value="ECO:0007669"/>
    <property type="project" value="InterPro"/>
</dbReference>
<protein>
    <recommendedName>
        <fullName evidence="1">Trimeric autotransporter adhesin YadA-like head domain-containing protein</fullName>
    </recommendedName>
</protein>
<sequence>MSSEKTPNLGLHKWKSTDYVQMVEFNENFVKLDEKSAEVTENFAKFDEKTAEFNEQLAETTTGLSFIPAQNVVLSTTAAGDPRFLDNIGDGYLYGSNSRSLYRATSENGPWTLVKAFTVNDAINGIRMLGDGEVLLIRSTDGLWKSTGWATNPLTATWTQVLVTNGRTTQFSIDVDKASGWVSATTYINGDMTNSRYVWLSRNNGVTFTQIFDMLDFEPTIDKSHAHMHLAVLDPYWNAVTPRIWISYHKTADDPTNTADPLKRIKYSDDGGQTWVSFSNSGYQPVVGIATPEGMLFGSDEDTVGVYVVRRTANPADMKYELFYAIRENIDGIFGWATKAIKGANGAYHIAFRSSVAGYPGRVITSDGKRIVETLKITPATPNDSVDLVDIVEYKGRILANYYNTFTGAGTAYKMIADVPVRGVPTFTSVGALEGGIAGPLATSAGIKSKADMRGTAIGSNSYAALRGTVLGEQSSAGAEGVAIGSVAIVTGNGTSIGKSATAETGVSIGRNSSSASDGTSVGPSAKSIAESVALGSFADASASQTTAIGRLAAANNANAVAIGALANANAPGSVAIGRNAKSSHDFSVALGYGVQTTAPNQFKIGNKHIELDVISNPSTFPVNGLRFFARKNTSGKVELCVLFPSGSPAVVATEP</sequence>
<dbReference type="Gene3D" id="2.150.10.10">
    <property type="entry name" value="Serralysin-like metalloprotease, C-terminal"/>
    <property type="match status" value="1"/>
</dbReference>
<dbReference type="EMBL" id="QWVT01000001">
    <property type="protein sequence ID" value="RID88930.1"/>
    <property type="molecule type" value="Genomic_DNA"/>
</dbReference>
<dbReference type="InterPro" id="IPR008640">
    <property type="entry name" value="Adhesin_Head_dom"/>
</dbReference>
<dbReference type="SUPFAM" id="SSF50939">
    <property type="entry name" value="Sialidases"/>
    <property type="match status" value="1"/>
</dbReference>
<dbReference type="InterPro" id="IPR011049">
    <property type="entry name" value="Serralysin-like_metalloprot_C"/>
</dbReference>
<reference evidence="2 3" key="1">
    <citation type="submission" date="2018-08" db="EMBL/GenBank/DDBJ databases">
        <title>Bacillus jemisoniae sp. nov., Bacillus chryseoplanitiae sp. nov., Bacillus resnikiae sp. nov., and Bacillus frankliniae sp. nov., isolated from Viking spacecraft and associated surfaces.</title>
        <authorList>
            <person name="Seuylemezian A."/>
            <person name="Vaishampayan P."/>
        </authorList>
    </citation>
    <scope>NUCLEOTIDE SEQUENCE [LARGE SCALE GENOMIC DNA]</scope>
    <source>
        <strain evidence="2 3">JJ-247</strain>
    </source>
</reference>
<feature type="domain" description="Trimeric autotransporter adhesin YadA-like head" evidence="1">
    <location>
        <begin position="531"/>
        <end position="551"/>
    </location>
</feature>